<evidence type="ECO:0008006" key="5">
    <source>
        <dbReference type="Google" id="ProtNLM"/>
    </source>
</evidence>
<evidence type="ECO:0000256" key="2">
    <source>
        <dbReference type="SAM" id="Phobius"/>
    </source>
</evidence>
<proteinExistence type="predicted"/>
<keyword evidence="2" id="KW-0812">Transmembrane</keyword>
<feature type="region of interest" description="Disordered" evidence="1">
    <location>
        <begin position="53"/>
        <end position="116"/>
    </location>
</feature>
<dbReference type="STRING" id="1477437.SAMN05444682_102491"/>
<keyword evidence="2" id="KW-0472">Membrane</keyword>
<evidence type="ECO:0000313" key="3">
    <source>
        <dbReference type="EMBL" id="SFI14538.1"/>
    </source>
</evidence>
<dbReference type="Proteomes" id="UP000198670">
    <property type="component" value="Unassembled WGS sequence"/>
</dbReference>
<evidence type="ECO:0000313" key="4">
    <source>
        <dbReference type="Proteomes" id="UP000198670"/>
    </source>
</evidence>
<evidence type="ECO:0000256" key="1">
    <source>
        <dbReference type="SAM" id="MobiDB-lite"/>
    </source>
</evidence>
<protein>
    <recommendedName>
        <fullName evidence="5">YtxH-like protein</fullName>
    </recommendedName>
</protein>
<sequence length="116" mass="12630">MEMNTKNSIVTYALIGLAAGTVAWLLLGTKEGRKQLDRASEGIRELSDSIRKSTKEGLHKASKLADRATREMDELRSQAKSKGKSAIRKADKLAKEGISKASDAANSASRRVEEEI</sequence>
<dbReference type="EMBL" id="FOQO01000002">
    <property type="protein sequence ID" value="SFI14538.1"/>
    <property type="molecule type" value="Genomic_DNA"/>
</dbReference>
<gene>
    <name evidence="3" type="ORF">SAMN05444682_102491</name>
</gene>
<organism evidence="3 4">
    <name type="scientific">Parapedobacter indicus</name>
    <dbReference type="NCBI Taxonomy" id="1477437"/>
    <lineage>
        <taxon>Bacteria</taxon>
        <taxon>Pseudomonadati</taxon>
        <taxon>Bacteroidota</taxon>
        <taxon>Sphingobacteriia</taxon>
        <taxon>Sphingobacteriales</taxon>
        <taxon>Sphingobacteriaceae</taxon>
        <taxon>Parapedobacter</taxon>
    </lineage>
</organism>
<keyword evidence="4" id="KW-1185">Reference proteome</keyword>
<keyword evidence="2" id="KW-1133">Transmembrane helix</keyword>
<feature type="transmembrane region" description="Helical" evidence="2">
    <location>
        <begin position="12"/>
        <end position="29"/>
    </location>
</feature>
<feature type="compositionally biased region" description="Basic and acidic residues" evidence="1">
    <location>
        <begin position="53"/>
        <end position="77"/>
    </location>
</feature>
<reference evidence="3 4" key="1">
    <citation type="submission" date="2016-10" db="EMBL/GenBank/DDBJ databases">
        <authorList>
            <person name="de Groot N.N."/>
        </authorList>
    </citation>
    <scope>NUCLEOTIDE SEQUENCE [LARGE SCALE GENOMIC DNA]</scope>
    <source>
        <strain evidence="3 4">RK1</strain>
    </source>
</reference>
<feature type="compositionally biased region" description="Basic and acidic residues" evidence="1">
    <location>
        <begin position="88"/>
        <end position="98"/>
    </location>
</feature>
<name>A0A1I3FTE8_9SPHI</name>
<dbReference type="AlphaFoldDB" id="A0A1I3FTE8"/>
<accession>A0A1I3FTE8</accession>